<sequence>MYRNDHDDKMLGMTRSWKALQATDPAVKRTSLVATKTLETTKLQLDLDGTDRLHLKRFQSM</sequence>
<dbReference type="GeneID" id="94345133"/>
<dbReference type="EMBL" id="SHOA02000013">
    <property type="protein sequence ID" value="TDH65928.1"/>
    <property type="molecule type" value="Genomic_DNA"/>
</dbReference>
<dbReference type="KEGG" id="blac:94345133"/>
<gene>
    <name evidence="1" type="ORF">CCR75_001358</name>
</gene>
<reference evidence="1 2" key="1">
    <citation type="journal article" date="2021" name="Genome Biol.">
        <title>AFLAP: assembly-free linkage analysis pipeline using k-mers from genome sequencing data.</title>
        <authorList>
            <person name="Fletcher K."/>
            <person name="Zhang L."/>
            <person name="Gil J."/>
            <person name="Han R."/>
            <person name="Cavanaugh K."/>
            <person name="Michelmore R."/>
        </authorList>
    </citation>
    <scope>NUCLEOTIDE SEQUENCE [LARGE SCALE GENOMIC DNA]</scope>
    <source>
        <strain evidence="1 2">SF5</strain>
    </source>
</reference>
<accession>A0A976FFR4</accession>
<evidence type="ECO:0000313" key="2">
    <source>
        <dbReference type="Proteomes" id="UP000294530"/>
    </source>
</evidence>
<name>A0A976FFR4_BRELC</name>
<dbReference type="AlphaFoldDB" id="A0A976FFR4"/>
<dbReference type="Proteomes" id="UP000294530">
    <property type="component" value="Unassembled WGS sequence"/>
</dbReference>
<dbReference type="RefSeq" id="XP_067815427.1">
    <property type="nucleotide sequence ID" value="XM_067959462.1"/>
</dbReference>
<proteinExistence type="predicted"/>
<organism evidence="1 2">
    <name type="scientific">Bremia lactucae</name>
    <name type="common">Lettuce downy mildew</name>
    <dbReference type="NCBI Taxonomy" id="4779"/>
    <lineage>
        <taxon>Eukaryota</taxon>
        <taxon>Sar</taxon>
        <taxon>Stramenopiles</taxon>
        <taxon>Oomycota</taxon>
        <taxon>Peronosporomycetes</taxon>
        <taxon>Peronosporales</taxon>
        <taxon>Peronosporaceae</taxon>
        <taxon>Bremia</taxon>
    </lineage>
</organism>
<comment type="caution">
    <text evidence="1">The sequence shown here is derived from an EMBL/GenBank/DDBJ whole genome shotgun (WGS) entry which is preliminary data.</text>
</comment>
<keyword evidence="2" id="KW-1185">Reference proteome</keyword>
<protein>
    <submittedName>
        <fullName evidence="1">Uncharacterized protein</fullName>
    </submittedName>
</protein>
<evidence type="ECO:0000313" key="1">
    <source>
        <dbReference type="EMBL" id="TDH65928.1"/>
    </source>
</evidence>